<gene>
    <name evidence="1" type="ORF">Acor_01590</name>
</gene>
<dbReference type="Proteomes" id="UP000334990">
    <property type="component" value="Unassembled WGS sequence"/>
</dbReference>
<sequence length="86" mass="9587">MVTSRRPVANRPPTWANASYIPPFSQPLPSAYAPVGWLTAALPALRPGTLVVEMSTIGPAAIGRIRATFCPRWARYAKWVRRSRWP</sequence>
<evidence type="ECO:0000313" key="1">
    <source>
        <dbReference type="EMBL" id="GER98097.1"/>
    </source>
</evidence>
<dbReference type="EMBL" id="BLAD01000035">
    <property type="protein sequence ID" value="GER98097.1"/>
    <property type="molecule type" value="Genomic_DNA"/>
</dbReference>
<organism evidence="1 2">
    <name type="scientific">Acrocarpospora corrugata</name>
    <dbReference type="NCBI Taxonomy" id="35763"/>
    <lineage>
        <taxon>Bacteria</taxon>
        <taxon>Bacillati</taxon>
        <taxon>Actinomycetota</taxon>
        <taxon>Actinomycetes</taxon>
        <taxon>Streptosporangiales</taxon>
        <taxon>Streptosporangiaceae</taxon>
        <taxon>Acrocarpospora</taxon>
    </lineage>
</organism>
<keyword evidence="2" id="KW-1185">Reference proteome</keyword>
<protein>
    <submittedName>
        <fullName evidence="1">Uncharacterized protein</fullName>
    </submittedName>
</protein>
<name>A0A5M3VUP9_9ACTN</name>
<accession>A0A5M3VUP9</accession>
<dbReference type="AlphaFoldDB" id="A0A5M3VUP9"/>
<reference evidence="1 2" key="1">
    <citation type="submission" date="2019-10" db="EMBL/GenBank/DDBJ databases">
        <title>Whole genome shotgun sequence of Acrocarpospora corrugata NBRC 13972.</title>
        <authorList>
            <person name="Ichikawa N."/>
            <person name="Kimura A."/>
            <person name="Kitahashi Y."/>
            <person name="Komaki H."/>
            <person name="Oguchi A."/>
        </authorList>
    </citation>
    <scope>NUCLEOTIDE SEQUENCE [LARGE SCALE GENOMIC DNA]</scope>
    <source>
        <strain evidence="1 2">NBRC 13972</strain>
    </source>
</reference>
<comment type="caution">
    <text evidence="1">The sequence shown here is derived from an EMBL/GenBank/DDBJ whole genome shotgun (WGS) entry which is preliminary data.</text>
</comment>
<proteinExistence type="predicted"/>
<evidence type="ECO:0000313" key="2">
    <source>
        <dbReference type="Proteomes" id="UP000334990"/>
    </source>
</evidence>